<keyword evidence="2" id="KW-1185">Reference proteome</keyword>
<gene>
    <name evidence="1" type="ORF">CEURO_LOCUS15133</name>
</gene>
<accession>A0A9P0ZIR9</accession>
<sequence>MISFFDLQNQMSTCSNLGQLTFMRPGLLFSLFQKVESPTPGAPIPTRQDDGEISHGDSVSIMAVDSYIRAHRRPNLISDSVTSTRSLQGFELWSIVPNFPPLDQLSYPCGFR</sequence>
<dbReference type="EMBL" id="CAMAPE010000038">
    <property type="protein sequence ID" value="CAH9100852.1"/>
    <property type="molecule type" value="Genomic_DNA"/>
</dbReference>
<proteinExistence type="predicted"/>
<dbReference type="Proteomes" id="UP001152484">
    <property type="component" value="Unassembled WGS sequence"/>
</dbReference>
<organism evidence="1 2">
    <name type="scientific">Cuscuta europaea</name>
    <name type="common">European dodder</name>
    <dbReference type="NCBI Taxonomy" id="41803"/>
    <lineage>
        <taxon>Eukaryota</taxon>
        <taxon>Viridiplantae</taxon>
        <taxon>Streptophyta</taxon>
        <taxon>Embryophyta</taxon>
        <taxon>Tracheophyta</taxon>
        <taxon>Spermatophyta</taxon>
        <taxon>Magnoliopsida</taxon>
        <taxon>eudicotyledons</taxon>
        <taxon>Gunneridae</taxon>
        <taxon>Pentapetalae</taxon>
        <taxon>asterids</taxon>
        <taxon>lamiids</taxon>
        <taxon>Solanales</taxon>
        <taxon>Convolvulaceae</taxon>
        <taxon>Cuscuteae</taxon>
        <taxon>Cuscuta</taxon>
        <taxon>Cuscuta subgen. Cuscuta</taxon>
    </lineage>
</organism>
<evidence type="ECO:0000313" key="1">
    <source>
        <dbReference type="EMBL" id="CAH9100852.1"/>
    </source>
</evidence>
<reference evidence="1" key="1">
    <citation type="submission" date="2022-07" db="EMBL/GenBank/DDBJ databases">
        <authorList>
            <person name="Macas J."/>
            <person name="Novak P."/>
            <person name="Neumann P."/>
        </authorList>
    </citation>
    <scope>NUCLEOTIDE SEQUENCE</scope>
</reference>
<name>A0A9P0ZIR9_CUSEU</name>
<evidence type="ECO:0000313" key="2">
    <source>
        <dbReference type="Proteomes" id="UP001152484"/>
    </source>
</evidence>
<protein>
    <submittedName>
        <fullName evidence="1">Uncharacterized protein</fullName>
    </submittedName>
</protein>
<dbReference type="AlphaFoldDB" id="A0A9P0ZIR9"/>
<comment type="caution">
    <text evidence="1">The sequence shown here is derived from an EMBL/GenBank/DDBJ whole genome shotgun (WGS) entry which is preliminary data.</text>
</comment>